<dbReference type="CDD" id="cd16405">
    <property type="entry name" value="RepB_like_N"/>
    <property type="match status" value="1"/>
</dbReference>
<name>A0A1M7ZN50_9HYPH</name>
<feature type="compositionally biased region" description="Low complexity" evidence="2">
    <location>
        <begin position="46"/>
        <end position="63"/>
    </location>
</feature>
<dbReference type="Gene3D" id="3.90.1530.30">
    <property type="match status" value="1"/>
</dbReference>
<accession>A0A1M7ZN50</accession>
<feature type="region of interest" description="Disordered" evidence="2">
    <location>
        <begin position="1"/>
        <end position="66"/>
    </location>
</feature>
<dbReference type="RefSeq" id="WP_073630093.1">
    <property type="nucleotide sequence ID" value="NZ_FRXO01000006.1"/>
</dbReference>
<dbReference type="GO" id="GO:0005694">
    <property type="term" value="C:chromosome"/>
    <property type="evidence" value="ECO:0007669"/>
    <property type="project" value="TreeGrafter"/>
</dbReference>
<evidence type="ECO:0000256" key="2">
    <source>
        <dbReference type="SAM" id="MobiDB-lite"/>
    </source>
</evidence>
<proteinExistence type="inferred from homology"/>
<protein>
    <submittedName>
        <fullName evidence="4">Chromosome partitioning protein, ParB family</fullName>
    </submittedName>
</protein>
<dbReference type="PANTHER" id="PTHR33375:SF1">
    <property type="entry name" value="CHROMOSOME-PARTITIONING PROTEIN PARB-RELATED"/>
    <property type="match status" value="1"/>
</dbReference>
<sequence>MSKRRDALRAMMAPIVMPPAEDKTGGAGEGASATSGPAGVAQPGVAQATPASATPASARSAPAKSGSLKAMGLSLQGLTQEVDEARALRAQLAAGGQVIDLDPGVVDPSFIRDRIADERGDDDELQASIAEHGQLVPILVRPHPAEAGRYQVAYGHRRLEAVRRLGRPVRAVVRSLSDEELAVAQGKENIERRDLSFIERALFAARLEDRGFSRTALMAALGQHKGNLSTMIAVARSVPEPLILAIGPAPKVGRPRWEELAGKVRDSADAWRSVIASDGFVGLDSDARFLRLLKALTPKAPKSAPARVVTDDRGRRLAQVEEGRAGLRLTLDPQAAPDFGAYLVENLPEIYAAFLRRQDV</sequence>
<dbReference type="Gene3D" id="1.10.10.2830">
    <property type="match status" value="1"/>
</dbReference>
<dbReference type="GO" id="GO:0003677">
    <property type="term" value="F:DNA binding"/>
    <property type="evidence" value="ECO:0007669"/>
    <property type="project" value="InterPro"/>
</dbReference>
<dbReference type="SMART" id="SM00470">
    <property type="entry name" value="ParB"/>
    <property type="match status" value="1"/>
</dbReference>
<feature type="compositionally biased region" description="Low complexity" evidence="2">
    <location>
        <begin position="30"/>
        <end position="39"/>
    </location>
</feature>
<dbReference type="EMBL" id="FRXO01000006">
    <property type="protein sequence ID" value="SHO66323.1"/>
    <property type="molecule type" value="Genomic_DNA"/>
</dbReference>
<dbReference type="AlphaFoldDB" id="A0A1M7ZN50"/>
<dbReference type="InterPro" id="IPR011111">
    <property type="entry name" value="Plasmid_RepB"/>
</dbReference>
<dbReference type="Pfam" id="PF02195">
    <property type="entry name" value="ParB_N"/>
    <property type="match status" value="1"/>
</dbReference>
<dbReference type="GO" id="GO:0007059">
    <property type="term" value="P:chromosome segregation"/>
    <property type="evidence" value="ECO:0007669"/>
    <property type="project" value="TreeGrafter"/>
</dbReference>
<keyword evidence="5" id="KW-1185">Reference proteome</keyword>
<dbReference type="Proteomes" id="UP000186406">
    <property type="component" value="Unassembled WGS sequence"/>
</dbReference>
<dbReference type="Pfam" id="PF07506">
    <property type="entry name" value="RepB"/>
    <property type="match status" value="1"/>
</dbReference>
<dbReference type="InterPro" id="IPR037972">
    <property type="entry name" value="RepB_N"/>
</dbReference>
<gene>
    <name evidence="4" type="ORF">SAMN02745172_02982</name>
</gene>
<evidence type="ECO:0000313" key="4">
    <source>
        <dbReference type="EMBL" id="SHO66323.1"/>
    </source>
</evidence>
<evidence type="ECO:0000259" key="3">
    <source>
        <dbReference type="SMART" id="SM00470"/>
    </source>
</evidence>
<dbReference type="SUPFAM" id="SSF110849">
    <property type="entry name" value="ParB/Sulfiredoxin"/>
    <property type="match status" value="1"/>
</dbReference>
<dbReference type="NCBIfam" id="TIGR03454">
    <property type="entry name" value="partition_RepB"/>
    <property type="match status" value="1"/>
</dbReference>
<evidence type="ECO:0000256" key="1">
    <source>
        <dbReference type="ARBA" id="ARBA00006295"/>
    </source>
</evidence>
<dbReference type="STRING" id="1123029.SAMN02745172_02982"/>
<dbReference type="InterPro" id="IPR036086">
    <property type="entry name" value="ParB/Sulfiredoxin_sf"/>
</dbReference>
<feature type="domain" description="ParB-like N-terminal" evidence="3">
    <location>
        <begin position="99"/>
        <end position="190"/>
    </location>
</feature>
<reference evidence="4 5" key="1">
    <citation type="submission" date="2016-12" db="EMBL/GenBank/DDBJ databases">
        <authorList>
            <person name="Song W.-J."/>
            <person name="Kurnit D.M."/>
        </authorList>
    </citation>
    <scope>NUCLEOTIDE SEQUENCE [LARGE SCALE GENOMIC DNA]</scope>
    <source>
        <strain evidence="4 5">DSM 19599</strain>
    </source>
</reference>
<dbReference type="NCBIfam" id="TIGR00180">
    <property type="entry name" value="parB_part"/>
    <property type="match status" value="1"/>
</dbReference>
<dbReference type="SUPFAM" id="SSF109709">
    <property type="entry name" value="KorB DNA-binding domain-like"/>
    <property type="match status" value="1"/>
</dbReference>
<evidence type="ECO:0000313" key="5">
    <source>
        <dbReference type="Proteomes" id="UP000186406"/>
    </source>
</evidence>
<dbReference type="InterPro" id="IPR003115">
    <property type="entry name" value="ParB_N"/>
</dbReference>
<comment type="similarity">
    <text evidence="1">Belongs to the ParB family.</text>
</comment>
<dbReference type="InterPro" id="IPR050336">
    <property type="entry name" value="Chromosome_partition/occlusion"/>
</dbReference>
<dbReference type="InterPro" id="IPR004437">
    <property type="entry name" value="ParB/RepB/Spo0J"/>
</dbReference>
<dbReference type="InterPro" id="IPR017819">
    <property type="entry name" value="Plasmid_partition_RepB"/>
</dbReference>
<organism evidence="4 5">
    <name type="scientific">Pseudoxanthobacter soli DSM 19599</name>
    <dbReference type="NCBI Taxonomy" id="1123029"/>
    <lineage>
        <taxon>Bacteria</taxon>
        <taxon>Pseudomonadati</taxon>
        <taxon>Pseudomonadota</taxon>
        <taxon>Alphaproteobacteria</taxon>
        <taxon>Hyphomicrobiales</taxon>
        <taxon>Segnochrobactraceae</taxon>
        <taxon>Pseudoxanthobacter</taxon>
    </lineage>
</organism>
<dbReference type="PANTHER" id="PTHR33375">
    <property type="entry name" value="CHROMOSOME-PARTITIONING PROTEIN PARB-RELATED"/>
    <property type="match status" value="1"/>
</dbReference>